<feature type="domain" description="TPX2 C-terminal" evidence="7">
    <location>
        <begin position="223"/>
        <end position="268"/>
    </location>
</feature>
<name>A0A2G2XEJ7_CAPBA</name>
<proteinExistence type="inferred from homology"/>
<keyword evidence="9" id="KW-1185">Reference proteome</keyword>
<dbReference type="AlphaFoldDB" id="A0A2G2XEJ7"/>
<reference evidence="8 9" key="1">
    <citation type="journal article" date="2017" name="Genome Biol.">
        <title>New reference genome sequences of hot pepper reveal the massive evolution of plant disease-resistance genes by retroduplication.</title>
        <authorList>
            <person name="Kim S."/>
            <person name="Park J."/>
            <person name="Yeom S.I."/>
            <person name="Kim Y.M."/>
            <person name="Seo E."/>
            <person name="Kim K.T."/>
            <person name="Kim M.S."/>
            <person name="Lee J.M."/>
            <person name="Cheong K."/>
            <person name="Shin H.S."/>
            <person name="Kim S.B."/>
            <person name="Han K."/>
            <person name="Lee J."/>
            <person name="Park M."/>
            <person name="Lee H.A."/>
            <person name="Lee H.Y."/>
            <person name="Lee Y."/>
            <person name="Oh S."/>
            <person name="Lee J.H."/>
            <person name="Choi E."/>
            <person name="Choi E."/>
            <person name="Lee S.E."/>
            <person name="Jeon J."/>
            <person name="Kim H."/>
            <person name="Choi G."/>
            <person name="Song H."/>
            <person name="Lee J."/>
            <person name="Lee S.C."/>
            <person name="Kwon J.K."/>
            <person name="Lee H.Y."/>
            <person name="Koo N."/>
            <person name="Hong Y."/>
            <person name="Kim R.W."/>
            <person name="Kang W.H."/>
            <person name="Huh J.H."/>
            <person name="Kang B.C."/>
            <person name="Yang T.J."/>
            <person name="Lee Y.H."/>
            <person name="Bennetzen J.L."/>
            <person name="Choi D."/>
        </authorList>
    </citation>
    <scope>NUCLEOTIDE SEQUENCE [LARGE SCALE GENOMIC DNA]</scope>
    <source>
        <strain evidence="9">cv. PBC81</strain>
    </source>
</reference>
<evidence type="ECO:0000256" key="2">
    <source>
        <dbReference type="ARBA" id="ARBA00005885"/>
    </source>
</evidence>
<feature type="region of interest" description="Disordered" evidence="6">
    <location>
        <begin position="355"/>
        <end position="396"/>
    </location>
</feature>
<dbReference type="Pfam" id="PF06886">
    <property type="entry name" value="TPX2"/>
    <property type="match status" value="1"/>
</dbReference>
<dbReference type="InterPro" id="IPR027329">
    <property type="entry name" value="TPX2_C"/>
</dbReference>
<feature type="compositionally biased region" description="Polar residues" evidence="6">
    <location>
        <begin position="327"/>
        <end position="339"/>
    </location>
</feature>
<dbReference type="EMBL" id="MLFT02000002">
    <property type="protein sequence ID" value="PHT55879.1"/>
    <property type="molecule type" value="Genomic_DNA"/>
</dbReference>
<keyword evidence="3" id="KW-0963">Cytoplasm</keyword>
<evidence type="ECO:0000256" key="1">
    <source>
        <dbReference type="ARBA" id="ARBA00004245"/>
    </source>
</evidence>
<feature type="compositionally biased region" description="Polar residues" evidence="6">
    <location>
        <begin position="372"/>
        <end position="385"/>
    </location>
</feature>
<dbReference type="OrthoDB" id="1939285at2759"/>
<dbReference type="Proteomes" id="UP000224567">
    <property type="component" value="Unassembled WGS sequence"/>
</dbReference>
<evidence type="ECO:0000256" key="5">
    <source>
        <dbReference type="ARBA" id="ARBA00023212"/>
    </source>
</evidence>
<dbReference type="PANTHER" id="PTHR46372">
    <property type="entry name" value="PROTEIN WVD2-LIKE 3"/>
    <property type="match status" value="1"/>
</dbReference>
<keyword evidence="5" id="KW-0206">Cytoskeleton</keyword>
<dbReference type="PANTHER" id="PTHR46372:SF26">
    <property type="entry name" value="(WILD MALAYSIAN BANANA) HYPOTHETICAL PROTEIN"/>
    <property type="match status" value="1"/>
</dbReference>
<evidence type="ECO:0000313" key="8">
    <source>
        <dbReference type="EMBL" id="PHT55879.1"/>
    </source>
</evidence>
<dbReference type="GO" id="GO:0008017">
    <property type="term" value="F:microtubule binding"/>
    <property type="evidence" value="ECO:0007669"/>
    <property type="project" value="InterPro"/>
</dbReference>
<protein>
    <recommendedName>
        <fullName evidence="7">TPX2 C-terminal domain-containing protein</fullName>
    </recommendedName>
</protein>
<evidence type="ECO:0000256" key="3">
    <source>
        <dbReference type="ARBA" id="ARBA00022490"/>
    </source>
</evidence>
<evidence type="ECO:0000259" key="7">
    <source>
        <dbReference type="Pfam" id="PF06886"/>
    </source>
</evidence>
<keyword evidence="4" id="KW-0493">Microtubule</keyword>
<evidence type="ECO:0000256" key="6">
    <source>
        <dbReference type="SAM" id="MobiDB-lite"/>
    </source>
</evidence>
<gene>
    <name evidence="8" type="ORF">CQW23_04365</name>
</gene>
<dbReference type="GO" id="GO:0005874">
    <property type="term" value="C:microtubule"/>
    <property type="evidence" value="ECO:0007669"/>
    <property type="project" value="UniProtKB-KW"/>
</dbReference>
<comment type="subcellular location">
    <subcellularLocation>
        <location evidence="1">Cytoplasm</location>
        <location evidence="1">Cytoskeleton</location>
    </subcellularLocation>
</comment>
<comment type="caution">
    <text evidence="8">The sequence shown here is derived from an EMBL/GenBank/DDBJ whole genome shotgun (WGS) entry which is preliminary data.</text>
</comment>
<comment type="similarity">
    <text evidence="2">Belongs to the TPX2 family.</text>
</comment>
<organism evidence="8 9">
    <name type="scientific">Capsicum baccatum</name>
    <name type="common">Peruvian pepper</name>
    <dbReference type="NCBI Taxonomy" id="33114"/>
    <lineage>
        <taxon>Eukaryota</taxon>
        <taxon>Viridiplantae</taxon>
        <taxon>Streptophyta</taxon>
        <taxon>Embryophyta</taxon>
        <taxon>Tracheophyta</taxon>
        <taxon>Spermatophyta</taxon>
        <taxon>Magnoliopsida</taxon>
        <taxon>eudicotyledons</taxon>
        <taxon>Gunneridae</taxon>
        <taxon>Pentapetalae</taxon>
        <taxon>asterids</taxon>
        <taxon>lamiids</taxon>
        <taxon>Solanales</taxon>
        <taxon>Solanaceae</taxon>
        <taxon>Solanoideae</taxon>
        <taxon>Capsiceae</taxon>
        <taxon>Capsicum</taxon>
    </lineage>
</organism>
<feature type="region of interest" description="Disordered" evidence="6">
    <location>
        <begin position="323"/>
        <end position="342"/>
    </location>
</feature>
<reference evidence="9" key="2">
    <citation type="journal article" date="2017" name="J. Anim. Genet.">
        <title>Multiple reference genome sequences of hot pepper reveal the massive evolution of plant disease resistance genes by retroduplication.</title>
        <authorList>
            <person name="Kim S."/>
            <person name="Park J."/>
            <person name="Yeom S.-I."/>
            <person name="Kim Y.-M."/>
            <person name="Seo E."/>
            <person name="Kim K.-T."/>
            <person name="Kim M.-S."/>
            <person name="Lee J.M."/>
            <person name="Cheong K."/>
            <person name="Shin H.-S."/>
            <person name="Kim S.-B."/>
            <person name="Han K."/>
            <person name="Lee J."/>
            <person name="Park M."/>
            <person name="Lee H.-A."/>
            <person name="Lee H.-Y."/>
            <person name="Lee Y."/>
            <person name="Oh S."/>
            <person name="Lee J.H."/>
            <person name="Choi E."/>
            <person name="Choi E."/>
            <person name="Lee S.E."/>
            <person name="Jeon J."/>
            <person name="Kim H."/>
            <person name="Choi G."/>
            <person name="Song H."/>
            <person name="Lee J."/>
            <person name="Lee S.-C."/>
            <person name="Kwon J.-K."/>
            <person name="Lee H.-Y."/>
            <person name="Koo N."/>
            <person name="Hong Y."/>
            <person name="Kim R.W."/>
            <person name="Kang W.-H."/>
            <person name="Huh J.H."/>
            <person name="Kang B.-C."/>
            <person name="Yang T.-J."/>
            <person name="Lee Y.-H."/>
            <person name="Bennetzen J.L."/>
            <person name="Choi D."/>
        </authorList>
    </citation>
    <scope>NUCLEOTIDE SEQUENCE [LARGE SCALE GENOMIC DNA]</scope>
    <source>
        <strain evidence="9">cv. PBC81</strain>
    </source>
</reference>
<evidence type="ECO:0000313" key="9">
    <source>
        <dbReference type="Proteomes" id="UP000224567"/>
    </source>
</evidence>
<dbReference type="GO" id="GO:0000226">
    <property type="term" value="P:microtubule cytoskeleton organization"/>
    <property type="evidence" value="ECO:0007669"/>
    <property type="project" value="InterPro"/>
</dbReference>
<dbReference type="InterPro" id="IPR044806">
    <property type="entry name" value="WVD2/WDL1-4"/>
</dbReference>
<accession>A0A2G2XEJ7</accession>
<evidence type="ECO:0000256" key="4">
    <source>
        <dbReference type="ARBA" id="ARBA00022701"/>
    </source>
</evidence>
<sequence length="440" mass="49023">MCNRISAFCISSAASISISASFDFNFVLSHSIIIHNISLAQGNNFNDSKVKRKKPLKDHEVGKILLMKYLLYTCTKKSNFKPWIPNGVPYEASHANGTVLSSASRLNPATKGATVGVLKSSSPNGGDTTNRKTTTGSILSLRQSVFFHGPQLGQYSNFFIFIINNTTRTSVRFFFRLEERAEKRKEVCVLTFDSYELHVHISVVQDITTQFSYSSVLGKGGRKDAREEEKYNLLAKYKEKKAEVKQFTKRLTFKATLMPCFYKEPPPKVELKKCVEWKMEKSSEGKETSELESVLFKLESLLSPTLVEEENFKIPTTRAISPKLGRTKNSTSTTNSAESGGSCFSPKVIKELRKSPIANKDTVASKGKAVKNSKTTSQSPKTSITKGKPTETKSRLAEVKVSDEITCTEKTEHNEIQPKSEMNCLEYNVARLSNPVSVEG</sequence>